<dbReference type="OrthoDB" id="26525at2759"/>
<keyword evidence="3" id="KW-1185">Reference proteome</keyword>
<gene>
    <name evidence="2" type="ORF">PHLGIDRAFT_122991</name>
</gene>
<protein>
    <submittedName>
        <fullName evidence="2">Uncharacterized protein</fullName>
    </submittedName>
</protein>
<feature type="region of interest" description="Disordered" evidence="1">
    <location>
        <begin position="35"/>
        <end position="57"/>
    </location>
</feature>
<organism evidence="2 3">
    <name type="scientific">Phlebiopsis gigantea (strain 11061_1 CR5-6)</name>
    <name type="common">White-rot fungus</name>
    <name type="synonym">Peniophora gigantea</name>
    <dbReference type="NCBI Taxonomy" id="745531"/>
    <lineage>
        <taxon>Eukaryota</taxon>
        <taxon>Fungi</taxon>
        <taxon>Dikarya</taxon>
        <taxon>Basidiomycota</taxon>
        <taxon>Agaricomycotina</taxon>
        <taxon>Agaricomycetes</taxon>
        <taxon>Polyporales</taxon>
        <taxon>Phanerochaetaceae</taxon>
        <taxon>Phlebiopsis</taxon>
    </lineage>
</organism>
<sequence length="421" mass="46616">MGNDAWIEKCKLFLRRLYIDSVCLGPLNADGNTVYPDDPGVTSQLPTGLLKESPPPPPYSAEVQAKAKDVSAQLRSIDKSIDPREAVRAADELKSMYTAMDWALGVEDPILDLFGAFHDFILTSVTHAFRMVGERDRQLRRKDKEVAELRESKDELEFDAQRQQKLVEDSLFAASQAADQVEELRSQVEGMKNNRNLDKQKIVSLQGSIQTARTTEARVRKRLAQRDEEKRALENELAALRESTAHQRQENEDLRRQSGYLASYDGPDDETGDFAQGSSYGTLLYPDDIDLDSQSSDALAPPSSYRTRDSLSSDPPNLPTIYHTPPPKRAPAARQALDIQPPPKFPQSLSWTLPPSALTGLGKRKRPEAKITTAEPAGGGSVARAGFVRTGSAHLPLRLDSNGRPVGQVQLGPRTRLNKHN</sequence>
<dbReference type="Proteomes" id="UP000053257">
    <property type="component" value="Unassembled WGS sequence"/>
</dbReference>
<name>A0A0C3NBM3_PHLG1</name>
<evidence type="ECO:0000313" key="2">
    <source>
        <dbReference type="EMBL" id="KIP01859.1"/>
    </source>
</evidence>
<reference evidence="2 3" key="1">
    <citation type="journal article" date="2014" name="PLoS Genet.">
        <title>Analysis of the Phlebiopsis gigantea genome, transcriptome and secretome provides insight into its pioneer colonization strategies of wood.</title>
        <authorList>
            <person name="Hori C."/>
            <person name="Ishida T."/>
            <person name="Igarashi K."/>
            <person name="Samejima M."/>
            <person name="Suzuki H."/>
            <person name="Master E."/>
            <person name="Ferreira P."/>
            <person name="Ruiz-Duenas F.J."/>
            <person name="Held B."/>
            <person name="Canessa P."/>
            <person name="Larrondo L.F."/>
            <person name="Schmoll M."/>
            <person name="Druzhinina I.S."/>
            <person name="Kubicek C.P."/>
            <person name="Gaskell J.A."/>
            <person name="Kersten P."/>
            <person name="St John F."/>
            <person name="Glasner J."/>
            <person name="Sabat G."/>
            <person name="Splinter BonDurant S."/>
            <person name="Syed K."/>
            <person name="Yadav J."/>
            <person name="Mgbeahuruike A.C."/>
            <person name="Kovalchuk A."/>
            <person name="Asiegbu F.O."/>
            <person name="Lackner G."/>
            <person name="Hoffmeister D."/>
            <person name="Rencoret J."/>
            <person name="Gutierrez A."/>
            <person name="Sun H."/>
            <person name="Lindquist E."/>
            <person name="Barry K."/>
            <person name="Riley R."/>
            <person name="Grigoriev I.V."/>
            <person name="Henrissat B."/>
            <person name="Kues U."/>
            <person name="Berka R.M."/>
            <person name="Martinez A.T."/>
            <person name="Covert S.F."/>
            <person name="Blanchette R.A."/>
            <person name="Cullen D."/>
        </authorList>
    </citation>
    <scope>NUCLEOTIDE SEQUENCE [LARGE SCALE GENOMIC DNA]</scope>
    <source>
        <strain evidence="2 3">11061_1 CR5-6</strain>
    </source>
</reference>
<dbReference type="AlphaFoldDB" id="A0A0C3NBM3"/>
<accession>A0A0C3NBM3</accession>
<dbReference type="EMBL" id="KN840729">
    <property type="protein sequence ID" value="KIP01859.1"/>
    <property type="molecule type" value="Genomic_DNA"/>
</dbReference>
<evidence type="ECO:0000256" key="1">
    <source>
        <dbReference type="SAM" id="MobiDB-lite"/>
    </source>
</evidence>
<dbReference type="HOGENOM" id="CLU_053896_0_0_1"/>
<proteinExistence type="predicted"/>
<feature type="region of interest" description="Disordered" evidence="1">
    <location>
        <begin position="239"/>
        <end position="383"/>
    </location>
</feature>
<feature type="region of interest" description="Disordered" evidence="1">
    <location>
        <begin position="395"/>
        <end position="421"/>
    </location>
</feature>
<feature type="compositionally biased region" description="Basic and acidic residues" evidence="1">
    <location>
        <begin position="243"/>
        <end position="256"/>
    </location>
</feature>
<evidence type="ECO:0000313" key="3">
    <source>
        <dbReference type="Proteomes" id="UP000053257"/>
    </source>
</evidence>